<sequence length="1067" mass="118171">MNLQNEDQNSRDNIPEKLHDVQKKPKILYTKKFLLSLSDLDICKKLPSGFDESILSSEFEDASQSIQDRSKNSGSFPLQGFRRNKYGSSPPPSGDSSNYSHGTYGRWESHSGRSDRDSDSQSDKDSDSGRRYSHQSQRSWMTPEHDGLLGSGSFPRPSGYAAGISAAKVRANENYQLGKKNEPYQPPCSFKAIPHSRRETDSYNDETFGSTEYTSDDRAEEEKRRRDSFVLMRKEQQKSLQEKQKMSLEKHKAGNASDLCESSEGNKEEKGLLGVYSELDVSTATTPILSNESEKSSFSSNASRPPVPPGFTNNILEKSSDTNSLVPFPLAEIGKRVAGERLLHFRTNPIQNGNVDGLDQQLSKEISSIDGQTEDKNKCVPLLNEGKIVNSRSSLGVPHEKVNMEDQCDPTSFSYDHGILNESELNAKALEDKVVGKSEGKYLSVLDKFFGSALTMNDDSTVDSAEHHYGKVPDTWSPKCTQSSKFAQWFYEEEAQSVNDISAGRPNDLLSLIVTSDKERSQVSAAKSEHFTHESSEHTSKFSVDMPSATNGISDEVLSSNEKEVSSTVLTCEDLEQSILSEYSQKNSNTMTLLKSWSAFSKNFEQPREHDDHASQHLFSLLQKGSDPNTMTLGPIPDISFGDKVLVSEEREIGTAIDDPKAEEHTSNIHYSGKNLTLETLFGTAFMKELQSVEAPISVQRGSNASAQADASEPHGLYLPFMENGVFSSTIDEIGLQRPSHENSVLSSNHREQAKLAKSGNWLGFDDSQINSSKHPTEVVAKHGGYSGALEFQLPEYESLISVGDSLNPQLSTFMPTGNSSKNEFLSSNVHVDIAENLAAMDAVIKDKRTIAGSESLPFAPGHYEQTDPEIPCRNIQVQPSHPQFQRPHMSHASPLFHPLDSHPSHTSSQTKFMGPESMYNHDGTANTQFPANIIRLPFCHPNSGIAGYNLHAHRSMLHPVPMTGNRPQLLRDIPRGAPVPYPGNQTTSFIQDMNQMQGFPFGPHQPNIGSVGMPMPAPDHSFGNPPEAFQRLIEMELQANSKQIHPFRAAHNQGIYGHELDIRFPR</sequence>
<protein>
    <submittedName>
        <fullName evidence="2">Uncharacterized protein</fullName>
    </submittedName>
</protein>
<dbReference type="PANTHER" id="PTHR34802">
    <property type="entry name" value="CHORISMATE SYNTHASE"/>
    <property type="match status" value="1"/>
</dbReference>
<evidence type="ECO:0000256" key="1">
    <source>
        <dbReference type="SAM" id="MobiDB-lite"/>
    </source>
</evidence>
<accession>A0A8S0TLN9</accession>
<dbReference type="EMBL" id="CACTIH010007259">
    <property type="protein sequence ID" value="CAA3006267.1"/>
    <property type="molecule type" value="Genomic_DNA"/>
</dbReference>
<dbReference type="Proteomes" id="UP000594638">
    <property type="component" value="Unassembled WGS sequence"/>
</dbReference>
<feature type="region of interest" description="Disordered" evidence="1">
    <location>
        <begin position="1"/>
        <end position="22"/>
    </location>
</feature>
<feature type="region of interest" description="Disordered" evidence="1">
    <location>
        <begin position="290"/>
        <end position="312"/>
    </location>
</feature>
<dbReference type="OrthoDB" id="1923709at2759"/>
<dbReference type="Gramene" id="OE9A054358T1">
    <property type="protein sequence ID" value="OE9A054358C1"/>
    <property type="gene ID" value="OE9A054358"/>
</dbReference>
<dbReference type="PANTHER" id="PTHR34802:SF1">
    <property type="entry name" value="CHORISMATE SYNTHASE"/>
    <property type="match status" value="1"/>
</dbReference>
<name>A0A8S0TLN9_OLEEU</name>
<reference evidence="2 3" key="1">
    <citation type="submission" date="2019-12" db="EMBL/GenBank/DDBJ databases">
        <authorList>
            <person name="Alioto T."/>
            <person name="Alioto T."/>
            <person name="Gomez Garrido J."/>
        </authorList>
    </citation>
    <scope>NUCLEOTIDE SEQUENCE [LARGE SCALE GENOMIC DNA]</scope>
</reference>
<feature type="compositionally biased region" description="Polar residues" evidence="1">
    <location>
        <begin position="62"/>
        <end position="76"/>
    </location>
</feature>
<dbReference type="AlphaFoldDB" id="A0A8S0TLN9"/>
<feature type="compositionally biased region" description="Basic and acidic residues" evidence="1">
    <location>
        <begin position="8"/>
        <end position="22"/>
    </location>
</feature>
<feature type="region of interest" description="Disordered" evidence="1">
    <location>
        <begin position="177"/>
        <end position="266"/>
    </location>
</feature>
<evidence type="ECO:0000313" key="3">
    <source>
        <dbReference type="Proteomes" id="UP000594638"/>
    </source>
</evidence>
<comment type="caution">
    <text evidence="2">The sequence shown here is derived from an EMBL/GenBank/DDBJ whole genome shotgun (WGS) entry which is preliminary data.</text>
</comment>
<evidence type="ECO:0000313" key="2">
    <source>
        <dbReference type="EMBL" id="CAA3006267.1"/>
    </source>
</evidence>
<gene>
    <name evidence="2" type="ORF">OLEA9_A054358</name>
</gene>
<feature type="region of interest" description="Disordered" evidence="1">
    <location>
        <begin position="58"/>
        <end position="160"/>
    </location>
</feature>
<feature type="compositionally biased region" description="Basic and acidic residues" evidence="1">
    <location>
        <begin position="215"/>
        <end position="252"/>
    </location>
</feature>
<feature type="region of interest" description="Disordered" evidence="1">
    <location>
        <begin position="523"/>
        <end position="548"/>
    </location>
</feature>
<keyword evidence="3" id="KW-1185">Reference proteome</keyword>
<organism evidence="2 3">
    <name type="scientific">Olea europaea subsp. europaea</name>
    <dbReference type="NCBI Taxonomy" id="158383"/>
    <lineage>
        <taxon>Eukaryota</taxon>
        <taxon>Viridiplantae</taxon>
        <taxon>Streptophyta</taxon>
        <taxon>Embryophyta</taxon>
        <taxon>Tracheophyta</taxon>
        <taxon>Spermatophyta</taxon>
        <taxon>Magnoliopsida</taxon>
        <taxon>eudicotyledons</taxon>
        <taxon>Gunneridae</taxon>
        <taxon>Pentapetalae</taxon>
        <taxon>asterids</taxon>
        <taxon>lamiids</taxon>
        <taxon>Lamiales</taxon>
        <taxon>Oleaceae</taxon>
        <taxon>Oleeae</taxon>
        <taxon>Olea</taxon>
    </lineage>
</organism>
<feature type="compositionally biased region" description="Basic and acidic residues" evidence="1">
    <location>
        <begin position="107"/>
        <end position="130"/>
    </location>
</feature>
<proteinExistence type="predicted"/>
<feature type="compositionally biased region" description="Basic and acidic residues" evidence="1">
    <location>
        <begin position="523"/>
        <end position="540"/>
    </location>
</feature>